<evidence type="ECO:0000256" key="1">
    <source>
        <dbReference type="SAM" id="MobiDB-lite"/>
    </source>
</evidence>
<protein>
    <submittedName>
        <fullName evidence="2">Uncharacterized protein</fullName>
    </submittedName>
</protein>
<evidence type="ECO:0000313" key="2">
    <source>
        <dbReference type="EMBL" id="VTJ77175.1"/>
    </source>
</evidence>
<organism evidence="2 3">
    <name type="scientific">Marmota monax</name>
    <name type="common">Woodchuck</name>
    <dbReference type="NCBI Taxonomy" id="9995"/>
    <lineage>
        <taxon>Eukaryota</taxon>
        <taxon>Metazoa</taxon>
        <taxon>Chordata</taxon>
        <taxon>Craniata</taxon>
        <taxon>Vertebrata</taxon>
        <taxon>Euteleostomi</taxon>
        <taxon>Mammalia</taxon>
        <taxon>Eutheria</taxon>
        <taxon>Euarchontoglires</taxon>
        <taxon>Glires</taxon>
        <taxon>Rodentia</taxon>
        <taxon>Sciuromorpha</taxon>
        <taxon>Sciuridae</taxon>
        <taxon>Xerinae</taxon>
        <taxon>Marmotini</taxon>
        <taxon>Marmota</taxon>
    </lineage>
</organism>
<accession>A0A5E4C5Y3</accession>
<keyword evidence="3" id="KW-1185">Reference proteome</keyword>
<feature type="region of interest" description="Disordered" evidence="1">
    <location>
        <begin position="30"/>
        <end position="53"/>
    </location>
</feature>
<sequence>MLGAGPRRRGRGCAWGGFASRAAVAAEAGEARKGAPGRGSSISAMPHVSMKLK</sequence>
<dbReference type="Proteomes" id="UP000335636">
    <property type="component" value="Unassembled WGS sequence"/>
</dbReference>
<comment type="caution">
    <text evidence="2">The sequence shown here is derived from an EMBL/GenBank/DDBJ whole genome shotgun (WGS) entry which is preliminary data.</text>
</comment>
<dbReference type="AlphaFoldDB" id="A0A5E4C5Y3"/>
<dbReference type="EMBL" id="CABDUW010000946">
    <property type="protein sequence ID" value="VTJ77175.1"/>
    <property type="molecule type" value="Genomic_DNA"/>
</dbReference>
<gene>
    <name evidence="2" type="ORF">MONAX_5E019841</name>
</gene>
<reference evidence="2" key="1">
    <citation type="submission" date="2019-04" db="EMBL/GenBank/DDBJ databases">
        <authorList>
            <person name="Alioto T."/>
            <person name="Alioto T."/>
        </authorList>
    </citation>
    <scope>NUCLEOTIDE SEQUENCE [LARGE SCALE GENOMIC DNA]</scope>
</reference>
<proteinExistence type="predicted"/>
<evidence type="ECO:0000313" key="3">
    <source>
        <dbReference type="Proteomes" id="UP000335636"/>
    </source>
</evidence>
<name>A0A5E4C5Y3_MARMO</name>